<dbReference type="Pfam" id="PF00685">
    <property type="entry name" value="Sulfotransfer_1"/>
    <property type="match status" value="1"/>
</dbReference>
<dbReference type="Gene3D" id="3.40.50.300">
    <property type="entry name" value="P-loop containing nucleotide triphosphate hydrolases"/>
    <property type="match status" value="2"/>
</dbReference>
<dbReference type="Proteomes" id="UP000008144">
    <property type="component" value="Chromosome 7"/>
</dbReference>
<sequence>MLKVSFEKLVSYIPEEKRPDIKPLMKCFRDELVNPQIKCWRDYQMPLMGNPKLVDFAYNDWQPWKNDVIVAAFPKTGTTWLRDVCRYLIYEHDSEAFEFAKDLSGPHIYLEWGTETKYEIWEKLPWKRRVLGTHMSAGMLNLNRLRTCGVKMLKNTPMRRDGMINEVYPRSLNKFTAAYLQGKHSWFVKKGEGYLDHVLSWYPHRFDDNVMLVYYEDMKQNPKKEISKLAAFLGVKVNDEEVLKIARQTSFEATKQRMDEVALIPNFYN</sequence>
<dbReference type="InterPro" id="IPR027417">
    <property type="entry name" value="P-loop_NTPase"/>
</dbReference>
<dbReference type="InParanoid" id="H2Y2F5"/>
<evidence type="ECO:0000256" key="2">
    <source>
        <dbReference type="ARBA" id="ARBA00022679"/>
    </source>
</evidence>
<dbReference type="Ensembl" id="ENSCINT00000031938.1">
    <property type="protein sequence ID" value="ENSCINP00000036090.1"/>
    <property type="gene ID" value="ENSCING00000020672.1"/>
</dbReference>
<dbReference type="InterPro" id="IPR000863">
    <property type="entry name" value="Sulfotransferase_dom"/>
</dbReference>
<dbReference type="EMBL" id="EAAA01002430">
    <property type="status" value="NOT_ANNOTATED_CDS"/>
    <property type="molecule type" value="Genomic_DNA"/>
</dbReference>
<dbReference type="PANTHER" id="PTHR11783">
    <property type="entry name" value="SULFOTRANSFERASE SULT"/>
    <property type="match status" value="1"/>
</dbReference>
<comment type="similarity">
    <text evidence="1 3">Belongs to the sulfotransferase 1 family.</text>
</comment>
<evidence type="ECO:0000259" key="4">
    <source>
        <dbReference type="Pfam" id="PF00685"/>
    </source>
</evidence>
<evidence type="ECO:0000313" key="5">
    <source>
        <dbReference type="Ensembl" id="ENSCINP00000036090.1"/>
    </source>
</evidence>
<protein>
    <recommendedName>
        <fullName evidence="3">Sulfotransferase</fullName>
        <ecNumber evidence="3">2.8.2.-</ecNumber>
    </recommendedName>
</protein>
<evidence type="ECO:0000313" key="6">
    <source>
        <dbReference type="Proteomes" id="UP000008144"/>
    </source>
</evidence>
<reference evidence="6" key="1">
    <citation type="journal article" date="2002" name="Science">
        <title>The draft genome of Ciona intestinalis: insights into chordate and vertebrate origins.</title>
        <authorList>
            <person name="Dehal P."/>
            <person name="Satou Y."/>
            <person name="Campbell R.K."/>
            <person name="Chapman J."/>
            <person name="Degnan B."/>
            <person name="De Tomaso A."/>
            <person name="Davidson B."/>
            <person name="Di Gregorio A."/>
            <person name="Gelpke M."/>
            <person name="Goodstein D.M."/>
            <person name="Harafuji N."/>
            <person name="Hastings K.E."/>
            <person name="Ho I."/>
            <person name="Hotta K."/>
            <person name="Huang W."/>
            <person name="Kawashima T."/>
            <person name="Lemaire P."/>
            <person name="Martinez D."/>
            <person name="Meinertzhagen I.A."/>
            <person name="Necula S."/>
            <person name="Nonaka M."/>
            <person name="Putnam N."/>
            <person name="Rash S."/>
            <person name="Saiga H."/>
            <person name="Satake M."/>
            <person name="Terry A."/>
            <person name="Yamada L."/>
            <person name="Wang H.G."/>
            <person name="Awazu S."/>
            <person name="Azumi K."/>
            <person name="Boore J."/>
            <person name="Branno M."/>
            <person name="Chin-Bow S."/>
            <person name="DeSantis R."/>
            <person name="Doyle S."/>
            <person name="Francino P."/>
            <person name="Keys D.N."/>
            <person name="Haga S."/>
            <person name="Hayashi H."/>
            <person name="Hino K."/>
            <person name="Imai K.S."/>
            <person name="Inaba K."/>
            <person name="Kano S."/>
            <person name="Kobayashi K."/>
            <person name="Kobayashi M."/>
            <person name="Lee B.I."/>
            <person name="Makabe K.W."/>
            <person name="Manohar C."/>
            <person name="Matassi G."/>
            <person name="Medina M."/>
            <person name="Mochizuki Y."/>
            <person name="Mount S."/>
            <person name="Morishita T."/>
            <person name="Miura S."/>
            <person name="Nakayama A."/>
            <person name="Nishizaka S."/>
            <person name="Nomoto H."/>
            <person name="Ohta F."/>
            <person name="Oishi K."/>
            <person name="Rigoutsos I."/>
            <person name="Sano M."/>
            <person name="Sasaki A."/>
            <person name="Sasakura Y."/>
            <person name="Shoguchi E."/>
            <person name="Shin-i T."/>
            <person name="Spagnuolo A."/>
            <person name="Stainier D."/>
            <person name="Suzuki M.M."/>
            <person name="Tassy O."/>
            <person name="Takatori N."/>
            <person name="Tokuoka M."/>
            <person name="Yagi K."/>
            <person name="Yoshizaki F."/>
            <person name="Wada S."/>
            <person name="Zhang C."/>
            <person name="Hyatt P.D."/>
            <person name="Larimer F."/>
            <person name="Detter C."/>
            <person name="Doggett N."/>
            <person name="Glavina T."/>
            <person name="Hawkins T."/>
            <person name="Richardson P."/>
            <person name="Lucas S."/>
            <person name="Kohara Y."/>
            <person name="Levine M."/>
            <person name="Satoh N."/>
            <person name="Rokhsar D.S."/>
        </authorList>
    </citation>
    <scope>NUCLEOTIDE SEQUENCE [LARGE SCALE GENOMIC DNA]</scope>
</reference>
<accession>H2Y2F5</accession>
<feature type="domain" description="Sulfotransferase" evidence="4">
    <location>
        <begin position="66"/>
        <end position="257"/>
    </location>
</feature>
<organism evidence="5 6">
    <name type="scientific">Ciona intestinalis</name>
    <name type="common">Transparent sea squirt</name>
    <name type="synonym">Ascidia intestinalis</name>
    <dbReference type="NCBI Taxonomy" id="7719"/>
    <lineage>
        <taxon>Eukaryota</taxon>
        <taxon>Metazoa</taxon>
        <taxon>Chordata</taxon>
        <taxon>Tunicata</taxon>
        <taxon>Ascidiacea</taxon>
        <taxon>Phlebobranchia</taxon>
        <taxon>Cionidae</taxon>
        <taxon>Ciona</taxon>
    </lineage>
</organism>
<proteinExistence type="inferred from homology"/>
<dbReference type="GeneTree" id="ENSGT00940000163815"/>
<name>H2Y2F5_CIOIN</name>
<dbReference type="GO" id="GO:0051923">
    <property type="term" value="P:sulfation"/>
    <property type="evidence" value="ECO:0000318"/>
    <property type="project" value="GO_Central"/>
</dbReference>
<evidence type="ECO:0000256" key="1">
    <source>
        <dbReference type="ARBA" id="ARBA00005771"/>
    </source>
</evidence>
<dbReference type="SUPFAM" id="SSF52540">
    <property type="entry name" value="P-loop containing nucleoside triphosphate hydrolases"/>
    <property type="match status" value="1"/>
</dbReference>
<reference evidence="5" key="4">
    <citation type="submission" date="2025-09" db="UniProtKB">
        <authorList>
            <consortium name="Ensembl"/>
        </authorList>
    </citation>
    <scope>IDENTIFICATION</scope>
</reference>
<dbReference type="EC" id="2.8.2.-" evidence="3"/>
<keyword evidence="6" id="KW-1185">Reference proteome</keyword>
<dbReference type="GO" id="GO:0008146">
    <property type="term" value="F:sulfotransferase activity"/>
    <property type="evidence" value="ECO:0000318"/>
    <property type="project" value="GO_Central"/>
</dbReference>
<evidence type="ECO:0000256" key="3">
    <source>
        <dbReference type="RuleBase" id="RU361155"/>
    </source>
</evidence>
<reference evidence="5" key="2">
    <citation type="journal article" date="2008" name="Genome Biol.">
        <title>Improved genome assembly and evidence-based global gene model set for the chordate Ciona intestinalis: new insight into intron and operon populations.</title>
        <authorList>
            <person name="Satou Y."/>
            <person name="Mineta K."/>
            <person name="Ogasawara M."/>
            <person name="Sasakura Y."/>
            <person name="Shoguchi E."/>
            <person name="Ueno K."/>
            <person name="Yamada L."/>
            <person name="Matsumoto J."/>
            <person name="Wasserscheid J."/>
            <person name="Dewar K."/>
            <person name="Wiley G.B."/>
            <person name="Macmil S.L."/>
            <person name="Roe B.A."/>
            <person name="Zeller R.W."/>
            <person name="Hastings K.E."/>
            <person name="Lemaire P."/>
            <person name="Lindquist E."/>
            <person name="Endo T."/>
            <person name="Hotta K."/>
            <person name="Inaba K."/>
        </authorList>
    </citation>
    <scope>NUCLEOTIDE SEQUENCE [LARGE SCALE GENOMIC DNA]</scope>
    <source>
        <strain evidence="5">wild type</strain>
    </source>
</reference>
<dbReference type="GO" id="GO:0005737">
    <property type="term" value="C:cytoplasm"/>
    <property type="evidence" value="ECO:0000318"/>
    <property type="project" value="GO_Central"/>
</dbReference>
<dbReference type="AlphaFoldDB" id="H2Y2F5"/>
<reference evidence="5" key="3">
    <citation type="submission" date="2025-08" db="UniProtKB">
        <authorList>
            <consortium name="Ensembl"/>
        </authorList>
    </citation>
    <scope>IDENTIFICATION</scope>
</reference>
<dbReference type="HOGENOM" id="CLU_027239_1_2_1"/>
<keyword evidence="2 3" id="KW-0808">Transferase</keyword>